<name>A0AAD8UC89_GLOAC</name>
<gene>
    <name evidence="1" type="ORF">BDZ83DRAFT_642720</name>
</gene>
<dbReference type="RefSeq" id="XP_060358130.1">
    <property type="nucleotide sequence ID" value="XM_060509633.1"/>
</dbReference>
<evidence type="ECO:0000313" key="2">
    <source>
        <dbReference type="Proteomes" id="UP001244207"/>
    </source>
</evidence>
<accession>A0AAD8UC89</accession>
<feature type="non-terminal residue" evidence="1">
    <location>
        <position position="62"/>
    </location>
</feature>
<organism evidence="1 2">
    <name type="scientific">Glomerella acutata</name>
    <name type="common">Colletotrichum acutatum</name>
    <dbReference type="NCBI Taxonomy" id="27357"/>
    <lineage>
        <taxon>Eukaryota</taxon>
        <taxon>Fungi</taxon>
        <taxon>Dikarya</taxon>
        <taxon>Ascomycota</taxon>
        <taxon>Pezizomycotina</taxon>
        <taxon>Sordariomycetes</taxon>
        <taxon>Hypocreomycetidae</taxon>
        <taxon>Glomerellales</taxon>
        <taxon>Glomerellaceae</taxon>
        <taxon>Colletotrichum</taxon>
        <taxon>Colletotrichum acutatum species complex</taxon>
    </lineage>
</organism>
<dbReference type="GeneID" id="85393532"/>
<dbReference type="AlphaFoldDB" id="A0AAD8UC89"/>
<keyword evidence="2" id="KW-1185">Reference proteome</keyword>
<comment type="caution">
    <text evidence="1">The sequence shown here is derived from an EMBL/GenBank/DDBJ whole genome shotgun (WGS) entry which is preliminary data.</text>
</comment>
<reference evidence="1" key="1">
    <citation type="submission" date="2021-12" db="EMBL/GenBank/DDBJ databases">
        <title>Comparative genomics, transcriptomics and evolutionary studies reveal genomic signatures of adaptation to plant cell wall in hemibiotrophic fungi.</title>
        <authorList>
            <consortium name="DOE Joint Genome Institute"/>
            <person name="Baroncelli R."/>
            <person name="Diaz J.F."/>
            <person name="Benocci T."/>
            <person name="Peng M."/>
            <person name="Battaglia E."/>
            <person name="Haridas S."/>
            <person name="Andreopoulos W."/>
            <person name="Labutti K."/>
            <person name="Pangilinan J."/>
            <person name="Floch G.L."/>
            <person name="Makela M.R."/>
            <person name="Henrissat B."/>
            <person name="Grigoriev I.V."/>
            <person name="Crouch J.A."/>
            <person name="De Vries R.P."/>
            <person name="Sukno S.A."/>
            <person name="Thon M.R."/>
        </authorList>
    </citation>
    <scope>NUCLEOTIDE SEQUENCE</scope>
    <source>
        <strain evidence="1">CBS 112980</strain>
    </source>
</reference>
<dbReference type="Proteomes" id="UP001244207">
    <property type="component" value="Unassembled WGS sequence"/>
</dbReference>
<dbReference type="EMBL" id="JAHMHS010000205">
    <property type="protein sequence ID" value="KAK1707752.1"/>
    <property type="molecule type" value="Genomic_DNA"/>
</dbReference>
<proteinExistence type="predicted"/>
<protein>
    <submittedName>
        <fullName evidence="1">Uncharacterized protein</fullName>
    </submittedName>
</protein>
<sequence>MEHQSLIMFEFEGLTRDFMSKDEITRLREGPGQIVSAVVVDNPAQIRRVMLGAWLRSVRGLH</sequence>
<evidence type="ECO:0000313" key="1">
    <source>
        <dbReference type="EMBL" id="KAK1707752.1"/>
    </source>
</evidence>